<dbReference type="OrthoDB" id="5413827at2759"/>
<organism evidence="1 2">
    <name type="scientific">Friedmanniomyces endolithicus</name>
    <dbReference type="NCBI Taxonomy" id="329885"/>
    <lineage>
        <taxon>Eukaryota</taxon>
        <taxon>Fungi</taxon>
        <taxon>Dikarya</taxon>
        <taxon>Ascomycota</taxon>
        <taxon>Pezizomycotina</taxon>
        <taxon>Dothideomycetes</taxon>
        <taxon>Dothideomycetidae</taxon>
        <taxon>Mycosphaerellales</taxon>
        <taxon>Teratosphaeriaceae</taxon>
        <taxon>Friedmanniomyces</taxon>
    </lineage>
</organism>
<dbReference type="EMBL" id="NAJP01000099">
    <property type="protein sequence ID" value="TKA30896.1"/>
    <property type="molecule type" value="Genomic_DNA"/>
</dbReference>
<sequence length="123" mass="13239">MASSKQTDQFSPNGMMTIEQRAIYATNATASPLLLLPAELRSLVWLEVLGSQTIHISPPLLTLCPLSGVVSSSKRSQNPSTAYRCQLSVGDRDHALHFKAVGGGTLRQRSTSIACVRSRTEGI</sequence>
<reference evidence="1 2" key="1">
    <citation type="submission" date="2017-03" db="EMBL/GenBank/DDBJ databases">
        <title>Genomes of endolithic fungi from Antarctica.</title>
        <authorList>
            <person name="Coleine C."/>
            <person name="Masonjones S."/>
            <person name="Stajich J.E."/>
        </authorList>
    </citation>
    <scope>NUCLEOTIDE SEQUENCE [LARGE SCALE GENOMIC DNA]</scope>
    <source>
        <strain evidence="1 2">CCFEE 5311</strain>
    </source>
</reference>
<comment type="caution">
    <text evidence="1">The sequence shown here is derived from an EMBL/GenBank/DDBJ whole genome shotgun (WGS) entry which is preliminary data.</text>
</comment>
<evidence type="ECO:0000313" key="1">
    <source>
        <dbReference type="EMBL" id="TKA30896.1"/>
    </source>
</evidence>
<dbReference type="Proteomes" id="UP000310066">
    <property type="component" value="Unassembled WGS sequence"/>
</dbReference>
<name>A0A4U0U8W8_9PEZI</name>
<proteinExistence type="predicted"/>
<gene>
    <name evidence="1" type="ORF">B0A54_14504</name>
</gene>
<evidence type="ECO:0000313" key="2">
    <source>
        <dbReference type="Proteomes" id="UP000310066"/>
    </source>
</evidence>
<accession>A0A4U0U8W8</accession>
<protein>
    <submittedName>
        <fullName evidence="1">Uncharacterized protein</fullName>
    </submittedName>
</protein>
<dbReference type="AlphaFoldDB" id="A0A4U0U8W8"/>